<keyword evidence="6" id="KW-0482">Metalloprotease</keyword>
<keyword evidence="5" id="KW-0862">Zinc</keyword>
<dbReference type="PIRSF" id="PIRSF005785">
    <property type="entry name" value="Zn-prot_arch"/>
    <property type="match status" value="1"/>
</dbReference>
<keyword evidence="4" id="KW-0378">Hydrolase</keyword>
<dbReference type="KEGG" id="nsa:Nitsa_0826"/>
<dbReference type="STRING" id="749222.Nitsa_0826"/>
<evidence type="ECO:0000256" key="4">
    <source>
        <dbReference type="ARBA" id="ARBA00022801"/>
    </source>
</evidence>
<comment type="cofactor">
    <cofactor evidence="1">
        <name>Zn(2+)</name>
        <dbReference type="ChEBI" id="CHEBI:29105"/>
    </cofactor>
</comment>
<name>E6X2M2_NITSE</name>
<dbReference type="OrthoDB" id="269208at2"/>
<dbReference type="Proteomes" id="UP000008633">
    <property type="component" value="Chromosome"/>
</dbReference>
<reference evidence="7 8" key="1">
    <citation type="journal article" date="2011" name="Stand. Genomic Sci.">
        <title>Complete genome sequence of Nitratifractor salsuginis type strain (E9I37-1).</title>
        <authorList>
            <person name="Anderson I."/>
            <person name="Sikorski J."/>
            <person name="Zeytun A."/>
            <person name="Nolan M."/>
            <person name="Lapidus A."/>
            <person name="Lucas S."/>
            <person name="Hammon N."/>
            <person name="Deshpande S."/>
            <person name="Cheng J.F."/>
            <person name="Tapia R."/>
            <person name="Han C."/>
            <person name="Goodwin L."/>
            <person name="Pitluck S."/>
            <person name="Liolios K."/>
            <person name="Pagani I."/>
            <person name="Ivanova N."/>
            <person name="Huntemann M."/>
            <person name="Mavromatis K."/>
            <person name="Ovchinikova G."/>
            <person name="Pati A."/>
            <person name="Chen A."/>
            <person name="Palaniappan K."/>
            <person name="Land M."/>
            <person name="Hauser L."/>
            <person name="Brambilla E.M."/>
            <person name="Ngatchou-Djao O.D."/>
            <person name="Rohde M."/>
            <person name="Tindall B.J."/>
            <person name="Goker M."/>
            <person name="Detter J.C."/>
            <person name="Woyke T."/>
            <person name="Bristow J."/>
            <person name="Eisen J.A."/>
            <person name="Markowitz V."/>
            <person name="Hugenholtz P."/>
            <person name="Klenk H.P."/>
            <person name="Kyrpides N.C."/>
        </authorList>
    </citation>
    <scope>NUCLEOTIDE SEQUENCE [LARGE SCALE GENOMIC DNA]</scope>
    <source>
        <strain evidence="8">DSM 16511 / JCM 12458 / E9I37-1</strain>
    </source>
</reference>
<dbReference type="PANTHER" id="PTHR15910:SF1">
    <property type="entry name" value="ARCHAEMETZINCIN-2"/>
    <property type="match status" value="1"/>
</dbReference>
<proteinExistence type="inferred from homology"/>
<dbReference type="eggNOG" id="COG1913">
    <property type="taxonomic scope" value="Bacteria"/>
</dbReference>
<accession>E6X2M2</accession>
<dbReference type="GO" id="GO:0008237">
    <property type="term" value="F:metallopeptidase activity"/>
    <property type="evidence" value="ECO:0007669"/>
    <property type="project" value="UniProtKB-KW"/>
</dbReference>
<dbReference type="AlphaFoldDB" id="E6X2M2"/>
<dbReference type="InterPro" id="IPR024079">
    <property type="entry name" value="MetalloPept_cat_dom_sf"/>
</dbReference>
<dbReference type="Gene3D" id="3.40.390.10">
    <property type="entry name" value="Collagenase (Catalytic Domain)"/>
    <property type="match status" value="1"/>
</dbReference>
<dbReference type="PANTHER" id="PTHR15910">
    <property type="entry name" value="ARCHAEMETZINCIN"/>
    <property type="match status" value="1"/>
</dbReference>
<evidence type="ECO:0000256" key="2">
    <source>
        <dbReference type="ARBA" id="ARBA00022670"/>
    </source>
</evidence>
<dbReference type="HOGENOM" id="CLU_108521_2_0_7"/>
<dbReference type="SUPFAM" id="SSF55486">
    <property type="entry name" value="Metalloproteases ('zincins'), catalytic domain"/>
    <property type="match status" value="1"/>
</dbReference>
<dbReference type="CDD" id="cd11375">
    <property type="entry name" value="Peptidase_M54"/>
    <property type="match status" value="1"/>
</dbReference>
<dbReference type="GO" id="GO:0006508">
    <property type="term" value="P:proteolysis"/>
    <property type="evidence" value="ECO:0007669"/>
    <property type="project" value="UniProtKB-KW"/>
</dbReference>
<dbReference type="Pfam" id="PF07998">
    <property type="entry name" value="Peptidase_M54"/>
    <property type="match status" value="1"/>
</dbReference>
<gene>
    <name evidence="7" type="ordered locus">Nitsa_0826</name>
</gene>
<dbReference type="EMBL" id="CP002452">
    <property type="protein sequence ID" value="ADV46088.1"/>
    <property type="molecule type" value="Genomic_DNA"/>
</dbReference>
<sequence length="181" mass="20769">MCRIGLVLYRSEPPFWLDFLSEKLEEIFTLPVILSDPSRPIPDFAYNPQHRQYLASALMSDLCRVPRERGDILLGITDEDLYEEGLNFVFGLATPVYRCALVATPRLHNTFYGLAEDEELFLRRLLTEAVHELGHTLGLEHCPNPHCVMHFSNTLADTDRKGYRFCPRCRAKVDAVLKGCR</sequence>
<dbReference type="RefSeq" id="WP_013553782.1">
    <property type="nucleotide sequence ID" value="NC_014935.1"/>
</dbReference>
<evidence type="ECO:0000256" key="5">
    <source>
        <dbReference type="ARBA" id="ARBA00022833"/>
    </source>
</evidence>
<evidence type="ECO:0000256" key="1">
    <source>
        <dbReference type="ARBA" id="ARBA00001947"/>
    </source>
</evidence>
<keyword evidence="8" id="KW-1185">Reference proteome</keyword>
<evidence type="ECO:0000313" key="8">
    <source>
        <dbReference type="Proteomes" id="UP000008633"/>
    </source>
</evidence>
<dbReference type="InterPro" id="IPR012962">
    <property type="entry name" value="Pept_M54_archaemetzincn"/>
</dbReference>
<organism evidence="7 8">
    <name type="scientific">Nitratifractor salsuginis (strain DSM 16511 / JCM 12458 / E9I37-1)</name>
    <dbReference type="NCBI Taxonomy" id="749222"/>
    <lineage>
        <taxon>Bacteria</taxon>
        <taxon>Pseudomonadati</taxon>
        <taxon>Campylobacterota</taxon>
        <taxon>Epsilonproteobacteria</taxon>
        <taxon>Campylobacterales</taxon>
        <taxon>Sulfurovaceae</taxon>
        <taxon>Nitratifractor</taxon>
    </lineage>
</organism>
<dbReference type="HAMAP" id="MF_01842">
    <property type="entry name" value="Archaemetzincin"/>
    <property type="match status" value="1"/>
</dbReference>
<evidence type="ECO:0000256" key="6">
    <source>
        <dbReference type="ARBA" id="ARBA00023049"/>
    </source>
</evidence>
<keyword evidence="2" id="KW-0645">Protease</keyword>
<dbReference type="InterPro" id="IPR012091">
    <property type="entry name" value="Pept_M54_archaemetzncn_arc/bac"/>
</dbReference>
<reference evidence="8" key="2">
    <citation type="submission" date="2011-01" db="EMBL/GenBank/DDBJ databases">
        <title>The complete genome of Nitratifractor salsuginis DSM 16511.</title>
        <authorList>
            <consortium name="US DOE Joint Genome Institute (JGI-PGF)"/>
            <person name="Lucas S."/>
            <person name="Copeland A."/>
            <person name="Lapidus A."/>
            <person name="Bruce D."/>
            <person name="Goodwin L."/>
            <person name="Pitluck S."/>
            <person name="Kyrpides N."/>
            <person name="Mavromatis K."/>
            <person name="Ivanova N."/>
            <person name="Mikhailova N."/>
            <person name="Zeytun A."/>
            <person name="Detter J.C."/>
            <person name="Tapia R."/>
            <person name="Han C."/>
            <person name="Land M."/>
            <person name="Hauser L."/>
            <person name="Markowitz V."/>
            <person name="Cheng J.-F."/>
            <person name="Hugenholtz P."/>
            <person name="Woyke T."/>
            <person name="Wu D."/>
            <person name="Tindall B."/>
            <person name="Schuetze A."/>
            <person name="Brambilla E."/>
            <person name="Klenk H.-P."/>
            <person name="Eisen J.A."/>
        </authorList>
    </citation>
    <scope>NUCLEOTIDE SEQUENCE [LARGE SCALE GENOMIC DNA]</scope>
    <source>
        <strain evidence="8">DSM 16511 / JCM 12458 / E9I37-1</strain>
    </source>
</reference>
<keyword evidence="3" id="KW-0479">Metal-binding</keyword>
<dbReference type="NCBIfam" id="NF033823">
    <property type="entry name" value="archmetzin"/>
    <property type="match status" value="1"/>
</dbReference>
<evidence type="ECO:0000313" key="7">
    <source>
        <dbReference type="EMBL" id="ADV46088.1"/>
    </source>
</evidence>
<evidence type="ECO:0000256" key="3">
    <source>
        <dbReference type="ARBA" id="ARBA00022723"/>
    </source>
</evidence>
<dbReference type="GO" id="GO:0008270">
    <property type="term" value="F:zinc ion binding"/>
    <property type="evidence" value="ECO:0007669"/>
    <property type="project" value="InterPro"/>
</dbReference>
<protein>
    <submittedName>
        <fullName evidence="7">Peptidase zinc-dependent</fullName>
    </submittedName>
</protein>